<evidence type="ECO:0000313" key="2">
    <source>
        <dbReference type="EMBL" id="KKM14681.1"/>
    </source>
</evidence>
<organism evidence="2">
    <name type="scientific">marine sediment metagenome</name>
    <dbReference type="NCBI Taxonomy" id="412755"/>
    <lineage>
        <taxon>unclassified sequences</taxon>
        <taxon>metagenomes</taxon>
        <taxon>ecological metagenomes</taxon>
    </lineage>
</organism>
<evidence type="ECO:0000256" key="1">
    <source>
        <dbReference type="SAM" id="MobiDB-lite"/>
    </source>
</evidence>
<proteinExistence type="predicted"/>
<protein>
    <submittedName>
        <fullName evidence="2">Uncharacterized protein</fullName>
    </submittedName>
</protein>
<accession>A0A0F9HGX2</accession>
<feature type="non-terminal residue" evidence="2">
    <location>
        <position position="1"/>
    </location>
</feature>
<reference evidence="2" key="1">
    <citation type="journal article" date="2015" name="Nature">
        <title>Complex archaea that bridge the gap between prokaryotes and eukaryotes.</title>
        <authorList>
            <person name="Spang A."/>
            <person name="Saw J.H."/>
            <person name="Jorgensen S.L."/>
            <person name="Zaremba-Niedzwiedzka K."/>
            <person name="Martijn J."/>
            <person name="Lind A.E."/>
            <person name="van Eijk R."/>
            <person name="Schleper C."/>
            <person name="Guy L."/>
            <person name="Ettema T.J."/>
        </authorList>
    </citation>
    <scope>NUCLEOTIDE SEQUENCE</scope>
</reference>
<name>A0A0F9HGX2_9ZZZZ</name>
<feature type="region of interest" description="Disordered" evidence="1">
    <location>
        <begin position="76"/>
        <end position="101"/>
    </location>
</feature>
<comment type="caution">
    <text evidence="2">The sequence shown here is derived from an EMBL/GenBank/DDBJ whole genome shotgun (WGS) entry which is preliminary data.</text>
</comment>
<feature type="compositionally biased region" description="Basic and acidic residues" evidence="1">
    <location>
        <begin position="76"/>
        <end position="94"/>
    </location>
</feature>
<dbReference type="AlphaFoldDB" id="A0A0F9HGX2"/>
<dbReference type="EMBL" id="LAZR01015091">
    <property type="protein sequence ID" value="KKM14681.1"/>
    <property type="molecule type" value="Genomic_DNA"/>
</dbReference>
<sequence>SDEAYVFPIVYKRETPLDVPSGHDDYKGEGDIIPMPVAMHNLWHLNALYRCQRAFRADDSWKATYGHYRGQLIIAKQEKDSPDTGRLEPNRDGYGDVDAVGAGRVGYEPRLRQLPTG</sequence>
<gene>
    <name evidence="2" type="ORF">LCGC14_1703710</name>
</gene>